<dbReference type="Pfam" id="PF03781">
    <property type="entry name" value="FGE-sulfatase"/>
    <property type="match status" value="2"/>
</dbReference>
<feature type="domain" description="Sulfatase-modifying factor enzyme-like" evidence="4">
    <location>
        <begin position="347"/>
        <end position="426"/>
    </location>
</feature>
<comment type="caution">
    <text evidence="6">The sequence shown here is derived from an EMBL/GenBank/DDBJ whole genome shotgun (WGS) entry which is preliminary data.</text>
</comment>
<evidence type="ECO:0000259" key="4">
    <source>
        <dbReference type="Pfam" id="PF03781"/>
    </source>
</evidence>
<keyword evidence="2" id="KW-0408">Iron</keyword>
<reference evidence="7" key="1">
    <citation type="journal article" date="2019" name="Int. J. Syst. Evol. Microbiol.">
        <title>The Global Catalogue of Microorganisms (GCM) 10K type strain sequencing project: providing services to taxonomists for standard genome sequencing and annotation.</title>
        <authorList>
            <consortium name="The Broad Institute Genomics Platform"/>
            <consortium name="The Broad Institute Genome Sequencing Center for Infectious Disease"/>
            <person name="Wu L."/>
            <person name="Ma J."/>
        </authorList>
    </citation>
    <scope>NUCLEOTIDE SEQUENCE [LARGE SCALE GENOMIC DNA]</scope>
    <source>
        <strain evidence="7">JCM 31319</strain>
    </source>
</reference>
<sequence>MNTTFTALAIQQATEQYQQIRARTETICQPLEPEDTVVQPIVDVSPPKWHMAHTSWFFETFLLQPHLSGYKPFHKQYSYLFNSYYNSVGSRVQRDQRSTLTRPPLRDVYAYRQHVDEHMQRLFKQLDEGKDKSKLAELLSLVQLGLQHEQQHQELLITDIKYILSTNPLLPVYKRPLHQPENSKATKASFLEIPGGTYTVGFQGEGFSFDNELGVHEVLLADFRIMNRLVTNGEYLEFIQDGGYGDFRHWLDEGFALVHTQHLEAPLYWVKQQDEWCRFTMHGLEKINPNDPVCHLNFYEANAYANWAGKRLLTEFEWEAASQVHPPTGGNFVERGRLEPSAAEPAVKGVQQLYGDVWEWTYSAYHPYPRFEKAPGAIGEYNGKFMLNQMVLRGGSCATSESHIRTTYRNFFHPEKRWQYNGIRLAQ</sequence>
<feature type="domain" description="DinB-like" evidence="5">
    <location>
        <begin position="16"/>
        <end position="155"/>
    </location>
</feature>
<dbReference type="NCBIfam" id="TIGR03440">
    <property type="entry name" value="egtB_TIGR03440"/>
    <property type="match status" value="1"/>
</dbReference>
<gene>
    <name evidence="6" type="primary">egtB</name>
    <name evidence="6" type="ORF">ACFQ2O_15690</name>
</gene>
<dbReference type="SUPFAM" id="SSF56436">
    <property type="entry name" value="C-type lectin-like"/>
    <property type="match status" value="1"/>
</dbReference>
<evidence type="ECO:0000256" key="2">
    <source>
        <dbReference type="ARBA" id="ARBA00023004"/>
    </source>
</evidence>
<keyword evidence="1" id="KW-0560">Oxidoreductase</keyword>
<keyword evidence="7" id="KW-1185">Reference proteome</keyword>
<feature type="domain" description="Sulfatase-modifying factor enzyme-like" evidence="4">
    <location>
        <begin position="188"/>
        <end position="324"/>
    </location>
</feature>
<proteinExistence type="predicted"/>
<dbReference type="InterPro" id="IPR005532">
    <property type="entry name" value="SUMF_dom"/>
</dbReference>
<comment type="pathway">
    <text evidence="3">Amino-acid biosynthesis; ergothioneine biosynthesis.</text>
</comment>
<evidence type="ECO:0000259" key="5">
    <source>
        <dbReference type="Pfam" id="PF12867"/>
    </source>
</evidence>
<dbReference type="InterPro" id="IPR016187">
    <property type="entry name" value="CTDL_fold"/>
</dbReference>
<dbReference type="InterPro" id="IPR051043">
    <property type="entry name" value="Sulfatase_Mod_Factor_Kinase"/>
</dbReference>
<dbReference type="PANTHER" id="PTHR23150:SF36">
    <property type="entry name" value="HERCYNINE OXYGENASE"/>
    <property type="match status" value="1"/>
</dbReference>
<dbReference type="Proteomes" id="UP001597094">
    <property type="component" value="Unassembled WGS sequence"/>
</dbReference>
<dbReference type="PANTHER" id="PTHR23150">
    <property type="entry name" value="SULFATASE MODIFYING FACTOR 1, 2"/>
    <property type="match status" value="1"/>
</dbReference>
<dbReference type="RefSeq" id="WP_377529669.1">
    <property type="nucleotide sequence ID" value="NZ_JBHTLD010000162.1"/>
</dbReference>
<dbReference type="Gene3D" id="3.90.1580.10">
    <property type="entry name" value="paralog of FGE (formylglycine-generating enzyme)"/>
    <property type="match status" value="1"/>
</dbReference>
<name>A0ABW3SSY6_9BACT</name>
<dbReference type="InterPro" id="IPR024775">
    <property type="entry name" value="DinB-like"/>
</dbReference>
<evidence type="ECO:0000256" key="3">
    <source>
        <dbReference type="ARBA" id="ARBA00037882"/>
    </source>
</evidence>
<protein>
    <submittedName>
        <fullName evidence="6">Ergothioneine biosynthesis protein EgtB</fullName>
    </submittedName>
</protein>
<dbReference type="EMBL" id="JBHTLD010000162">
    <property type="protein sequence ID" value="MFD1187658.1"/>
    <property type="molecule type" value="Genomic_DNA"/>
</dbReference>
<evidence type="ECO:0000313" key="7">
    <source>
        <dbReference type="Proteomes" id="UP001597094"/>
    </source>
</evidence>
<dbReference type="InterPro" id="IPR042095">
    <property type="entry name" value="SUMF_sf"/>
</dbReference>
<organism evidence="6 7">
    <name type="scientific">Pontibacter rugosus</name>
    <dbReference type="NCBI Taxonomy" id="1745966"/>
    <lineage>
        <taxon>Bacteria</taxon>
        <taxon>Pseudomonadati</taxon>
        <taxon>Bacteroidota</taxon>
        <taxon>Cytophagia</taxon>
        <taxon>Cytophagales</taxon>
        <taxon>Hymenobacteraceae</taxon>
        <taxon>Pontibacter</taxon>
    </lineage>
</organism>
<accession>A0ABW3SSY6</accession>
<evidence type="ECO:0000256" key="1">
    <source>
        <dbReference type="ARBA" id="ARBA00023002"/>
    </source>
</evidence>
<dbReference type="InterPro" id="IPR017806">
    <property type="entry name" value="EgtB"/>
</dbReference>
<dbReference type="Pfam" id="PF12867">
    <property type="entry name" value="DinB_2"/>
    <property type="match status" value="1"/>
</dbReference>
<evidence type="ECO:0000313" key="6">
    <source>
        <dbReference type="EMBL" id="MFD1187658.1"/>
    </source>
</evidence>